<dbReference type="InterPro" id="IPR036867">
    <property type="entry name" value="R3H_dom_sf"/>
</dbReference>
<dbReference type="Gene3D" id="1.10.510.10">
    <property type="entry name" value="Transferase(Phosphotransferase) domain 1"/>
    <property type="match status" value="3"/>
</dbReference>
<dbReference type="SMART" id="SM00220">
    <property type="entry name" value="S_TKc"/>
    <property type="match status" value="3"/>
</dbReference>
<feature type="compositionally biased region" description="Low complexity" evidence="7">
    <location>
        <begin position="818"/>
        <end position="829"/>
    </location>
</feature>
<dbReference type="InterPro" id="IPR008271">
    <property type="entry name" value="Ser/Thr_kinase_AS"/>
</dbReference>
<feature type="compositionally biased region" description="Low complexity" evidence="7">
    <location>
        <begin position="1520"/>
        <end position="1530"/>
    </location>
</feature>
<dbReference type="InterPro" id="IPR001374">
    <property type="entry name" value="R3H_dom"/>
</dbReference>
<dbReference type="Pfam" id="PF00082">
    <property type="entry name" value="Peptidase_S8"/>
    <property type="match status" value="2"/>
</dbReference>
<feature type="domain" description="Protein kinase" evidence="8">
    <location>
        <begin position="3433"/>
        <end position="3678"/>
    </location>
</feature>
<dbReference type="SUPFAM" id="SSF82708">
    <property type="entry name" value="R3H domain"/>
    <property type="match status" value="1"/>
</dbReference>
<comment type="caution">
    <text evidence="5">Lacks conserved residue(s) required for the propagation of feature annotation.</text>
</comment>
<dbReference type="InterPro" id="IPR018609">
    <property type="entry name" value="Bud13"/>
</dbReference>
<dbReference type="PROSITE" id="PS00107">
    <property type="entry name" value="PROTEIN_KINASE_ATP"/>
    <property type="match status" value="1"/>
</dbReference>
<dbReference type="Pfam" id="PF13902">
    <property type="entry name" value="R3H-assoc"/>
    <property type="match status" value="1"/>
</dbReference>
<dbReference type="InterPro" id="IPR045864">
    <property type="entry name" value="aa-tRNA-synth_II/BPL/LPL"/>
</dbReference>
<feature type="compositionally biased region" description="Basic and acidic residues" evidence="7">
    <location>
        <begin position="3792"/>
        <end position="3813"/>
    </location>
</feature>
<comment type="similarity">
    <text evidence="5">Belongs to the peptidase S8 family.</text>
</comment>
<organism evidence="10 11">
    <name type="scientific">Auxenochlorella protothecoides</name>
    <name type="common">Green microalga</name>
    <name type="synonym">Chlorella protothecoides</name>
    <dbReference type="NCBI Taxonomy" id="3075"/>
    <lineage>
        <taxon>Eukaryota</taxon>
        <taxon>Viridiplantae</taxon>
        <taxon>Chlorophyta</taxon>
        <taxon>core chlorophytes</taxon>
        <taxon>Trebouxiophyceae</taxon>
        <taxon>Chlorellales</taxon>
        <taxon>Chlorellaceae</taxon>
        <taxon>Auxenochlorella</taxon>
    </lineage>
</organism>
<sequence>METPRRVPRGPFIMPDGTSLAAFMRAEEPVTRPKRSKPQAPSREWVSDWLTTSGSQPPSIPELDALQRIGQRRQRRWLNNRLLLALAGRLTAADIEGLFKPVPFGAPRPPTVWETLAEERYGALRESLRSLDPDTQADLLASLAEAGAARDDGEAGEPRLSVQGAGQRAWCRVARRGRAALRQPVAAAVVADMEDSIGGFLAQPGAGDELVFEGLDSFGRLLCHSLAEFHGLSSTSRADGLGAKAVVLRREGRGDHPAPSCTALLLMMQGGPGGSGTPDSQGIGLLGRGVDMASVFTGLSSLRKKEERPREETEASKALNQYLAQKYGAGSNGAAEKPRKKKKKKAAPSASAVRVVDLDVTGYQDLTGEGAAPGPMRPTYDSDEPAEEAIDEEGRDVAHEMALKREAEARRFAAMGEDASGRGAQTVYRDATGTRVTREEFVEGQQKARRKAEYEEEGSLAWGGGLKQRQEAEERARAMREEASKPFARSRDDAELDGAARAALRWGDPMAHLVKRGAADLEALAPALDAALQGSGFLVPQEVPPHSWLRRGLGPPPNRYGIRPGRHWDGVDRSNGFEVDMFKRRNELKRRGQEAFQWAQEDIYPTAYPDGAVELRLKDAQGLEPHHLQALTKTLLSLARERASEGAIAGFDLIQAAQEMLQGLSKSGVGTGEGLDSESGRGPSPGPAPPVQEPGLAAASEPAASSPQHPFELFDWADGDLFSTSLFDGLWEGAAAAQVPLHPPAPSPPRPGREAQSPQVAAAEPRPAAKEPGEGAPEAGGPLPSQQLATEKQDQRPPAPSSSRAGSPSQPQHHRTASRASEPSSSSATERSRGGSMLAAMRSGISALGRAMLPRQLRHLIDGAEGAASDASSEESGEEGGADSADGERERRQLARDLLIGHLLTRPAADIIAPDLPSVLGMLQSQGLLPRWVGWLLTQRPDLFDTALRRGSREGGARTASTSLPSSLGGSAPGAVYGPHGDRGSVADAGARTREWWEASTASEGTELAPGSPGSSWAGPVAAGGVPQTLYIQMEYCTRTLRDVLDAGPLEDADRWLVLRQILAGLAHIHDQGIIHRDLKPANIFYDAKGEIKLGDFGLAKLAGSDLGAEPLEGPPGAAAGPAPGSLGKMEAAEHTTQVGTSYYISPEIADGWASYDERVDSYSVGVIAFELWHRFSTGMERAVLLRDLRERDVMPADFEASQPAVCRLIRWMLARSPADRPTARQVLASELLPPSVGDEELADLLRSLPDNPAAHQRVVDALRVGHRGLLALALKHVGAPPELHARAVQLLSTAAAASPLHTAARAARWPAIRAGLEGLGLAPDAAARCRQLLLLGSGEPEPALHWLRATLGHLAPPGAPGTNIGAPAPLDDLAALLTALADCGVPGGCVVVDPLIPPHADYFTGPLLQWHLVAPGTADGGGGMLRERLELLRALREAGVAAETLRAAAPSLTAQYEYAAARGIPTLLVLHGSSYGADNAVHVRCRLCRAEESVPAGEVPRYLRAHARASHGQGGGRPGEAAAEDGPAGWRERERRRRERARLRVQRRVWLLTLFLAGLAVSAGAQLDDNGFRTSVSTTNTTEGPDAAHDRETGGALAVRETVVTRVSGPSIMPFTLEKQAIIAKAIENVLIPALGPVTIISYRENYPEPGFSEEAGVTDPYVDFAGNMYRLFNLSMPDLNDSATWTKAWTNQMPSFGLWVSEVQRLGLNASFRLMSINIAEEIMTQAVRLAPVVPVEVMVAVSTAAGTNLTALQASTIAETLEDLVGAHIDIMAWSTQDALKFFDATFDYGNGSQLMVLDISLPACESANGTGWESCALSTLQFKLLDVFVNDTVLATLAAGGMAAPRLAGIRLRPSPQPPAQPQVPAAVPWHLDRLDQRTLPLDGQYAADNLGSGVSVYVLSAGIDATHSEFQRTDGVPGTRIKPGWGFNGTDPLQDCPDAFAWYGFGTYYASLIGGNTLGVAKNATITSVRYRYSCLMDAANIWAPEGLPSGFDYVLSTAKGPSVMLIETWGQNRYSSEKDDFINQALHQRVQLALAQNITIIIPAGIGLCPICENILAAHPDIITVQGVDERDQLSSFAESNSSCLSLLAPGGGMGNGVLGAMAQGNLTTILPQAFGAASLVAGLAAQYLSNNPAATPAQVKRALLAAATRDRVLLAGSEAHNRLGYTDLTFNATVPDSGAGPDGEGGGGGGLSTPAILGLALPLGALLLLAVGGGLCYGWARLASRRGAALAAHRLDGEWEIAEKRIKLVRRADGEPWQLGHGSHGPLYKAVKDGVQVVAVRPLRCGGEGAEHERCVREIAMMRFLSRDANITQFYGAVVGAQSLTLVAEFMAGGDLRAAIDADARGRLAWWAGGKGVALDVTRGLHFLHTLRVAHRDVKSGSVLLTCDGRAKLSDVGMARVVGEQAPDDGFVGTQAWAAPELLAGQAYDESVDIWSLGTLLWEIVTREVPMRGMLRPPLVPEECPQEVADVIAACMQRDPARRPDAHTVYTLLLEAEPATGAEAAGAAPDAYPGSGSVTDCSSVGTPRGGTAPSPLSVISNSLSLAEPLRWSATPTGSRAQSKGSAVHPVSPQLRCMVDQIQRRFRHHEAMAAARAEAVSPRFPSPFEEQAGPTPVRNVFGGPHHAVFPGVATPTAALALKHTRIAALCTPYESQHLPSHSCEKGGCAGKTSSVHGPVGKNEHRTVSRSQWLEVAQNTALMRAGVWLLVVCFLGLSILSEAQTGANGFRNNPSETTWSSEPVAAQQRWEAIINETGGVLALHEALIVRLSGPGVVPFTLDTQAILAKAFQQVVIPNLGPVEIVSYRENYPKPGYSDKVGSTEPYVDFAGNLYHLFNLSMPNLNISDTWTQAWTDEFTNFLMWGAKAQTMGLNASIRLMSVNINEMVMTHSVDLVPVVPVEVMVAVSTLDGSNLTAAQASSVAEGLQGQLGAHIDVMAWNTQDALDMFDATFDYGNGSQLMVLDISLPACENANNTGWESCALSTLQFKLLDLFVSNAVVAWLDKNGMSSPRLAGIRLRPSPQAPDQLQAPAAVPWHLDRLDQRTLPLDGQYTADNGGLGVNVFLLSGGIDAAHTEFERTDGVPGTRIKAGWGYNGTDPLEDCPDAFAWYGFGTYSASLIGGNTLGVAKNATITSVRFRTSCMLESTNIWAPGGLPSAIDAVLSTAVAPAIMMIETWWSPNRFSSDDDQWIEQALKSRLDQAIAQNITVIVPAGFGDAPACDNVLAAHPGTIVASGFDDFDRLTLFGAANSSCISLWAPGGGLGNGVLGAMAYSDYTSIIPRAFGATPLVTGLAAQYLSNNPTATPAEVRRALEEAATPDRVLMAGIASPNLMGYTNLRYNATTASAGGADAAAAGDDGGGGGGLSTAAIVGIAVPLGIIFIIAKTGCMYYCFIWLKKHRAAQAAAQKMDGDWEIDEKRIEIVHRPDGEPWQLGEGSYGKVFKAVKDGVQVVAVKTLRCEEDPLRDQFVREIAMMRFVSRDANITQFYGAVVGAKSLMLVAEYMEGGDLRKAITADVRKRLVWGAGGKGVALDITRGLHFLHTSRVSHRDIKSSNVLLTRDGRAKLGDVGLARILEDQHQSDGFVGTFAWAAPELLMGQRCDERVDIWSLGTVLWEIVTQEMPMRGMLRPPLVPEECPQEVVAIIHACMQHDPKDRPSARAVYNMLLAAPPLAGFEDAASITESSPTSQSPADSMRSSSPDSRPTSPVAVVPGTAGGRSGAMSWPAQAFDSAVHGAHGAMRAVSPKLHSVVAQIQKRLRHHEAVAAGGTDRSSPGDSGAEGSAAQEGERQEKSPRSPFEKQDLAGHG</sequence>
<keyword evidence="4 6" id="KW-0067">ATP-binding</keyword>
<feature type="compositionally biased region" description="Low complexity" evidence="7">
    <location>
        <begin position="959"/>
        <end position="975"/>
    </location>
</feature>
<feature type="region of interest" description="Disordered" evidence="7">
    <location>
        <begin position="3685"/>
        <end position="3728"/>
    </location>
</feature>
<feature type="compositionally biased region" description="Low complexity" evidence="7">
    <location>
        <begin position="693"/>
        <end position="707"/>
    </location>
</feature>
<feature type="binding site" evidence="6">
    <location>
        <position position="3461"/>
    </location>
    <ligand>
        <name>ATP</name>
        <dbReference type="ChEBI" id="CHEBI:30616"/>
    </ligand>
</feature>
<dbReference type="Proteomes" id="UP000279271">
    <property type="component" value="Unassembled WGS sequence"/>
</dbReference>
<dbReference type="SUPFAM" id="SSF52743">
    <property type="entry name" value="Subtilisin-like"/>
    <property type="match status" value="2"/>
</dbReference>
<gene>
    <name evidence="10" type="ORF">APUTEX25_005127</name>
</gene>
<keyword evidence="3" id="KW-0418">Kinase</keyword>
<feature type="region of interest" description="Disordered" evidence="7">
    <location>
        <begin position="26"/>
        <end position="45"/>
    </location>
</feature>
<dbReference type="InterPro" id="IPR000209">
    <property type="entry name" value="Peptidase_S8/S53_dom"/>
</dbReference>
<dbReference type="InterPro" id="IPR036852">
    <property type="entry name" value="Peptidase_S8/S53_dom_sf"/>
</dbReference>
<dbReference type="InterPro" id="IPR025952">
    <property type="entry name" value="R3H-assoc_dom"/>
</dbReference>
<dbReference type="GO" id="GO:0004252">
    <property type="term" value="F:serine-type endopeptidase activity"/>
    <property type="evidence" value="ECO:0007669"/>
    <property type="project" value="InterPro"/>
</dbReference>
<dbReference type="PANTHER" id="PTHR44329">
    <property type="entry name" value="SERINE/THREONINE-PROTEIN KINASE TNNI3K-RELATED"/>
    <property type="match status" value="1"/>
</dbReference>
<feature type="region of interest" description="Disordered" evidence="7">
    <location>
        <begin position="3770"/>
        <end position="3813"/>
    </location>
</feature>
<feature type="compositionally biased region" description="Pro residues" evidence="7">
    <location>
        <begin position="741"/>
        <end position="750"/>
    </location>
</feature>
<feature type="compositionally biased region" description="Polar residues" evidence="7">
    <location>
        <begin position="2523"/>
        <end position="2532"/>
    </location>
</feature>
<evidence type="ECO:0000259" key="8">
    <source>
        <dbReference type="PROSITE" id="PS50011"/>
    </source>
</evidence>
<evidence type="ECO:0000256" key="1">
    <source>
        <dbReference type="ARBA" id="ARBA00022679"/>
    </source>
</evidence>
<comment type="caution">
    <text evidence="10">The sequence shown here is derived from an EMBL/GenBank/DDBJ whole genome shotgun (WGS) entry which is preliminary data.</text>
</comment>
<dbReference type="Gene3D" id="3.30.1370.50">
    <property type="entry name" value="R3H-like domain"/>
    <property type="match status" value="1"/>
</dbReference>
<proteinExistence type="inferred from homology"/>
<feature type="compositionally biased region" description="Low complexity" evidence="7">
    <location>
        <begin position="3694"/>
        <end position="3713"/>
    </location>
</feature>
<feature type="region of interest" description="Disordered" evidence="7">
    <location>
        <begin position="739"/>
        <end position="837"/>
    </location>
</feature>
<dbReference type="Gene3D" id="3.30.930.10">
    <property type="entry name" value="Bira Bifunctional Protein, Domain 2"/>
    <property type="match status" value="1"/>
</dbReference>
<feature type="region of interest" description="Disordered" evidence="7">
    <location>
        <begin position="666"/>
        <end position="711"/>
    </location>
</feature>
<dbReference type="PROSITE" id="PS51061">
    <property type="entry name" value="R3H"/>
    <property type="match status" value="1"/>
</dbReference>
<dbReference type="PROSITE" id="PS50011">
    <property type="entry name" value="PROTEIN_KINASE_DOM"/>
    <property type="match status" value="3"/>
</dbReference>
<feature type="domain" description="R3H" evidence="9">
    <location>
        <begin position="187"/>
        <end position="251"/>
    </location>
</feature>
<dbReference type="InterPro" id="IPR000719">
    <property type="entry name" value="Prot_kinase_dom"/>
</dbReference>
<dbReference type="GO" id="GO:0004674">
    <property type="term" value="F:protein serine/threonine kinase activity"/>
    <property type="evidence" value="ECO:0007669"/>
    <property type="project" value="TreeGrafter"/>
</dbReference>
<evidence type="ECO:0000313" key="10">
    <source>
        <dbReference type="EMBL" id="RMZ53138.1"/>
    </source>
</evidence>
<evidence type="ECO:0000313" key="11">
    <source>
        <dbReference type="Proteomes" id="UP000279271"/>
    </source>
</evidence>
<dbReference type="InterPro" id="IPR017441">
    <property type="entry name" value="Protein_kinase_ATP_BS"/>
</dbReference>
<feature type="region of interest" description="Disordered" evidence="7">
    <location>
        <begin position="2511"/>
        <end position="2539"/>
    </location>
</feature>
<feature type="domain" description="Protein kinase" evidence="8">
    <location>
        <begin position="962"/>
        <end position="1233"/>
    </location>
</feature>
<dbReference type="Gene3D" id="3.40.50.200">
    <property type="entry name" value="Peptidase S8/S53 domain"/>
    <property type="match status" value="2"/>
</dbReference>
<feature type="compositionally biased region" description="Low complexity" evidence="7">
    <location>
        <begin position="2511"/>
        <end position="2521"/>
    </location>
</feature>
<dbReference type="InterPro" id="IPR051681">
    <property type="entry name" value="Ser/Thr_Kinases-Pseudokinases"/>
</dbReference>
<evidence type="ECO:0000256" key="3">
    <source>
        <dbReference type="ARBA" id="ARBA00022777"/>
    </source>
</evidence>
<feature type="region of interest" description="Disordered" evidence="7">
    <location>
        <begin position="949"/>
        <end position="987"/>
    </location>
</feature>
<dbReference type="PROSITE" id="PS00108">
    <property type="entry name" value="PROTEIN_KINASE_ST"/>
    <property type="match status" value="2"/>
</dbReference>
<dbReference type="InterPro" id="IPR011009">
    <property type="entry name" value="Kinase-like_dom_sf"/>
</dbReference>
<evidence type="ECO:0000256" key="6">
    <source>
        <dbReference type="PROSITE-ProRule" id="PRU10141"/>
    </source>
</evidence>
<dbReference type="InterPro" id="IPR016135">
    <property type="entry name" value="UBQ-conjugating_enzyme/RWD"/>
</dbReference>
<feature type="region of interest" description="Disordered" evidence="7">
    <location>
        <begin position="1509"/>
        <end position="1539"/>
    </location>
</feature>
<feature type="compositionally biased region" description="Acidic residues" evidence="7">
    <location>
        <begin position="872"/>
        <end position="881"/>
    </location>
</feature>
<feature type="non-terminal residue" evidence="10">
    <location>
        <position position="3813"/>
    </location>
</feature>
<keyword evidence="1" id="KW-0808">Transferase</keyword>
<dbReference type="GO" id="GO:0005524">
    <property type="term" value="F:ATP binding"/>
    <property type="evidence" value="ECO:0007669"/>
    <property type="project" value="UniProtKB-UniRule"/>
</dbReference>
<dbReference type="GO" id="GO:0003676">
    <property type="term" value="F:nucleic acid binding"/>
    <property type="evidence" value="ECO:0007669"/>
    <property type="project" value="UniProtKB-UniRule"/>
</dbReference>
<evidence type="ECO:0000256" key="4">
    <source>
        <dbReference type="ARBA" id="ARBA00022840"/>
    </source>
</evidence>
<dbReference type="Gene3D" id="3.40.50.800">
    <property type="entry name" value="Anticodon-binding domain"/>
    <property type="match status" value="1"/>
</dbReference>
<protein>
    <submittedName>
        <fullName evidence="10">Uncharacterized protein</fullName>
    </submittedName>
</protein>
<dbReference type="Pfam" id="PF00069">
    <property type="entry name" value="Pkinase"/>
    <property type="match status" value="3"/>
</dbReference>
<accession>A0A3M7KRJ8</accession>
<dbReference type="GO" id="GO:0006508">
    <property type="term" value="P:proteolysis"/>
    <property type="evidence" value="ECO:0007669"/>
    <property type="project" value="InterPro"/>
</dbReference>
<dbReference type="Pfam" id="PF09736">
    <property type="entry name" value="Bud13"/>
    <property type="match status" value="1"/>
</dbReference>
<feature type="domain" description="Protein kinase" evidence="8">
    <location>
        <begin position="2260"/>
        <end position="2500"/>
    </location>
</feature>
<feature type="region of interest" description="Disordered" evidence="7">
    <location>
        <begin position="999"/>
        <end position="1020"/>
    </location>
</feature>
<dbReference type="InterPro" id="IPR036621">
    <property type="entry name" value="Anticodon-bd_dom_sf"/>
</dbReference>
<dbReference type="Gene3D" id="3.10.110.10">
    <property type="entry name" value="Ubiquitin Conjugating Enzyme"/>
    <property type="match status" value="1"/>
</dbReference>
<feature type="region of interest" description="Disordered" evidence="7">
    <location>
        <begin position="329"/>
        <end position="351"/>
    </location>
</feature>
<reference evidence="11" key="1">
    <citation type="journal article" date="2018" name="Algal Res.">
        <title>Characterization of plant carbon substrate utilization by Auxenochlorella protothecoides.</title>
        <authorList>
            <person name="Vogler B.W."/>
            <person name="Starkenburg S.R."/>
            <person name="Sudasinghe N."/>
            <person name="Schambach J.Y."/>
            <person name="Rollin J.A."/>
            <person name="Pattathil S."/>
            <person name="Barry A.N."/>
        </authorList>
    </citation>
    <scope>NUCLEOTIDE SEQUENCE [LARGE SCALE GENOMIC DNA]</scope>
    <source>
        <strain evidence="11">UTEX 25</strain>
    </source>
</reference>
<name>A0A3M7KRJ8_AUXPR</name>
<evidence type="ECO:0000256" key="2">
    <source>
        <dbReference type="ARBA" id="ARBA00022741"/>
    </source>
</evidence>
<dbReference type="EMBL" id="QOKY01000199">
    <property type="protein sequence ID" value="RMZ53138.1"/>
    <property type="molecule type" value="Genomic_DNA"/>
</dbReference>
<dbReference type="SUPFAM" id="SSF56112">
    <property type="entry name" value="Protein kinase-like (PK-like)"/>
    <property type="match status" value="3"/>
</dbReference>
<dbReference type="PROSITE" id="PS51892">
    <property type="entry name" value="SUBTILASE"/>
    <property type="match status" value="2"/>
</dbReference>
<keyword evidence="2 6" id="KW-0547">Nucleotide-binding</keyword>
<evidence type="ECO:0000256" key="7">
    <source>
        <dbReference type="SAM" id="MobiDB-lite"/>
    </source>
</evidence>
<feature type="region of interest" description="Disordered" evidence="7">
    <location>
        <begin position="864"/>
        <end position="890"/>
    </location>
</feature>
<feature type="compositionally biased region" description="Low complexity" evidence="7">
    <location>
        <begin position="801"/>
        <end position="811"/>
    </location>
</feature>
<evidence type="ECO:0000259" key="9">
    <source>
        <dbReference type="PROSITE" id="PS51061"/>
    </source>
</evidence>
<evidence type="ECO:0000256" key="5">
    <source>
        <dbReference type="PROSITE-ProRule" id="PRU01240"/>
    </source>
</evidence>